<comment type="subcellular location">
    <subcellularLocation>
        <location evidence="1 9">Cell membrane</location>
        <topology evidence="1 9">Multi-pass membrane protein</topology>
    </subcellularLocation>
</comment>
<sequence length="229" mass="24249">MDAITTLLQSYDVPAAFWMTVKLTVLSALGALVVGTVVAVCRVSPVGVLRGFGTAYVTLVRNTPLTLIVFFCAFGLLNTLNLSLAPAGSPTEVVDNNFRYGVVALSVYHASFVAEALRSGINTVPQGQAEAARAIGLEFGASLREVILPQAFRGAIAPLGNTLIALTKNTTVVATIGVAELAYLMRGMIEFNPSLLYAIFLLVAACFVLLTLPTGLLFTALSRRLVVQR</sequence>
<proteinExistence type="inferred from homology"/>
<keyword evidence="3 9" id="KW-0813">Transport</keyword>
<name>A0A1H2LYF9_9ACTN</name>
<dbReference type="GO" id="GO:0006865">
    <property type="term" value="P:amino acid transport"/>
    <property type="evidence" value="ECO:0007669"/>
    <property type="project" value="UniProtKB-KW"/>
</dbReference>
<dbReference type="Pfam" id="PF00528">
    <property type="entry name" value="BPD_transp_1"/>
    <property type="match status" value="1"/>
</dbReference>
<evidence type="ECO:0000313" key="11">
    <source>
        <dbReference type="EMBL" id="SDU85924.1"/>
    </source>
</evidence>
<dbReference type="PROSITE" id="PS50928">
    <property type="entry name" value="ABC_TM1"/>
    <property type="match status" value="1"/>
</dbReference>
<dbReference type="PANTHER" id="PTHR30614">
    <property type="entry name" value="MEMBRANE COMPONENT OF AMINO ACID ABC TRANSPORTER"/>
    <property type="match status" value="1"/>
</dbReference>
<dbReference type="GO" id="GO:0043190">
    <property type="term" value="C:ATP-binding cassette (ABC) transporter complex"/>
    <property type="evidence" value="ECO:0007669"/>
    <property type="project" value="InterPro"/>
</dbReference>
<evidence type="ECO:0000256" key="6">
    <source>
        <dbReference type="ARBA" id="ARBA00022970"/>
    </source>
</evidence>
<dbReference type="InterPro" id="IPR010065">
    <property type="entry name" value="AA_ABC_transptr_permease_3TM"/>
</dbReference>
<keyword evidence="4" id="KW-1003">Cell membrane</keyword>
<gene>
    <name evidence="11" type="ORF">SAMN04488544_1077</name>
</gene>
<dbReference type="EMBL" id="LT629799">
    <property type="protein sequence ID" value="SDU85924.1"/>
    <property type="molecule type" value="Genomic_DNA"/>
</dbReference>
<dbReference type="OrthoDB" id="3181282at2"/>
<evidence type="ECO:0000259" key="10">
    <source>
        <dbReference type="PROSITE" id="PS50928"/>
    </source>
</evidence>
<dbReference type="SUPFAM" id="SSF161098">
    <property type="entry name" value="MetI-like"/>
    <property type="match status" value="1"/>
</dbReference>
<feature type="transmembrane region" description="Helical" evidence="9">
    <location>
        <begin position="195"/>
        <end position="221"/>
    </location>
</feature>
<evidence type="ECO:0000313" key="12">
    <source>
        <dbReference type="Proteomes" id="UP000198825"/>
    </source>
</evidence>
<keyword evidence="7 9" id="KW-1133">Transmembrane helix</keyword>
<dbReference type="CDD" id="cd06261">
    <property type="entry name" value="TM_PBP2"/>
    <property type="match status" value="1"/>
</dbReference>
<evidence type="ECO:0000256" key="9">
    <source>
        <dbReference type="RuleBase" id="RU363032"/>
    </source>
</evidence>
<dbReference type="RefSeq" id="WP_091073555.1">
    <property type="nucleotide sequence ID" value="NZ_LT629799.1"/>
</dbReference>
<reference evidence="12" key="1">
    <citation type="submission" date="2016-10" db="EMBL/GenBank/DDBJ databases">
        <authorList>
            <person name="Varghese N."/>
            <person name="Submissions S."/>
        </authorList>
    </citation>
    <scope>NUCLEOTIDE SEQUENCE [LARGE SCALE GENOMIC DNA]</scope>
    <source>
        <strain evidence="12">DSM 21743</strain>
    </source>
</reference>
<keyword evidence="12" id="KW-1185">Reference proteome</keyword>
<dbReference type="PANTHER" id="PTHR30614:SF37">
    <property type="entry name" value="AMINO-ACID ABC TRANSPORTER PERMEASE PROTEIN YHDX-RELATED"/>
    <property type="match status" value="1"/>
</dbReference>
<dbReference type="InterPro" id="IPR000515">
    <property type="entry name" value="MetI-like"/>
</dbReference>
<keyword evidence="6" id="KW-0029">Amino-acid transport</keyword>
<feature type="domain" description="ABC transmembrane type-1" evidence="10">
    <location>
        <begin position="17"/>
        <end position="218"/>
    </location>
</feature>
<evidence type="ECO:0000256" key="7">
    <source>
        <dbReference type="ARBA" id="ARBA00022989"/>
    </source>
</evidence>
<evidence type="ECO:0000256" key="1">
    <source>
        <dbReference type="ARBA" id="ARBA00004651"/>
    </source>
</evidence>
<organism evidence="11 12">
    <name type="scientific">Microlunatus sagamiharensis</name>
    <dbReference type="NCBI Taxonomy" id="546874"/>
    <lineage>
        <taxon>Bacteria</taxon>
        <taxon>Bacillati</taxon>
        <taxon>Actinomycetota</taxon>
        <taxon>Actinomycetes</taxon>
        <taxon>Propionibacteriales</taxon>
        <taxon>Propionibacteriaceae</taxon>
        <taxon>Microlunatus</taxon>
    </lineage>
</organism>
<keyword evidence="5 9" id="KW-0812">Transmembrane</keyword>
<protein>
    <submittedName>
        <fullName evidence="11">Glutamate transport system permease protein</fullName>
    </submittedName>
</protein>
<dbReference type="GO" id="GO:0022857">
    <property type="term" value="F:transmembrane transporter activity"/>
    <property type="evidence" value="ECO:0007669"/>
    <property type="project" value="InterPro"/>
</dbReference>
<evidence type="ECO:0000256" key="2">
    <source>
        <dbReference type="ARBA" id="ARBA00010072"/>
    </source>
</evidence>
<evidence type="ECO:0000256" key="4">
    <source>
        <dbReference type="ARBA" id="ARBA00022475"/>
    </source>
</evidence>
<keyword evidence="8 9" id="KW-0472">Membrane</keyword>
<evidence type="ECO:0000256" key="8">
    <source>
        <dbReference type="ARBA" id="ARBA00023136"/>
    </source>
</evidence>
<feature type="transmembrane region" description="Helical" evidence="9">
    <location>
        <begin position="53"/>
        <end position="77"/>
    </location>
</feature>
<dbReference type="NCBIfam" id="TIGR01726">
    <property type="entry name" value="HEQRo_perm_3TM"/>
    <property type="match status" value="1"/>
</dbReference>
<evidence type="ECO:0000256" key="5">
    <source>
        <dbReference type="ARBA" id="ARBA00022692"/>
    </source>
</evidence>
<feature type="transmembrane region" description="Helical" evidence="9">
    <location>
        <begin position="15"/>
        <end position="41"/>
    </location>
</feature>
<dbReference type="AlphaFoldDB" id="A0A1H2LYF9"/>
<comment type="similarity">
    <text evidence="2">Belongs to the binding-protein-dependent transport system permease family. HisMQ subfamily.</text>
</comment>
<dbReference type="STRING" id="546874.SAMN04488544_1077"/>
<dbReference type="Proteomes" id="UP000198825">
    <property type="component" value="Chromosome I"/>
</dbReference>
<dbReference type="Gene3D" id="1.10.3720.10">
    <property type="entry name" value="MetI-like"/>
    <property type="match status" value="1"/>
</dbReference>
<accession>A0A1H2LYF9</accession>
<dbReference type="InterPro" id="IPR035906">
    <property type="entry name" value="MetI-like_sf"/>
</dbReference>
<dbReference type="InterPro" id="IPR043429">
    <property type="entry name" value="ArtM/GltK/GlnP/TcyL/YhdX-like"/>
</dbReference>
<evidence type="ECO:0000256" key="3">
    <source>
        <dbReference type="ARBA" id="ARBA00022448"/>
    </source>
</evidence>